<feature type="compositionally biased region" description="Low complexity" evidence="1">
    <location>
        <begin position="299"/>
        <end position="308"/>
    </location>
</feature>
<dbReference type="Proteomes" id="UP000242188">
    <property type="component" value="Unassembled WGS sequence"/>
</dbReference>
<gene>
    <name evidence="3" type="ORF">KP79_PYT10425</name>
</gene>
<protein>
    <recommendedName>
        <fullName evidence="2">DUF4706 domain-containing protein</fullName>
    </recommendedName>
</protein>
<dbReference type="OrthoDB" id="5984457at2759"/>
<dbReference type="PANTHER" id="PTHR34394:SF1">
    <property type="entry name" value="SIMILAR TO RIKEN CDNA 2310022B05"/>
    <property type="match status" value="1"/>
</dbReference>
<dbReference type="EMBL" id="NEDP02005586">
    <property type="protein sequence ID" value="OWF37616.1"/>
    <property type="molecule type" value="Genomic_DNA"/>
</dbReference>
<evidence type="ECO:0000259" key="2">
    <source>
        <dbReference type="Pfam" id="PF15797"/>
    </source>
</evidence>
<comment type="caution">
    <text evidence="3">The sequence shown here is derived from an EMBL/GenBank/DDBJ whole genome shotgun (WGS) entry which is preliminary data.</text>
</comment>
<evidence type="ECO:0000256" key="1">
    <source>
        <dbReference type="SAM" id="MobiDB-lite"/>
    </source>
</evidence>
<feature type="compositionally biased region" description="Low complexity" evidence="1">
    <location>
        <begin position="233"/>
        <end position="247"/>
    </location>
</feature>
<dbReference type="Pfam" id="PF15797">
    <property type="entry name" value="DUF4706"/>
    <property type="match status" value="1"/>
</dbReference>
<feature type="region of interest" description="Disordered" evidence="1">
    <location>
        <begin position="199"/>
        <end position="326"/>
    </location>
</feature>
<evidence type="ECO:0000313" key="4">
    <source>
        <dbReference type="Proteomes" id="UP000242188"/>
    </source>
</evidence>
<reference evidence="3 4" key="1">
    <citation type="journal article" date="2017" name="Nat. Ecol. Evol.">
        <title>Scallop genome provides insights into evolution of bilaterian karyotype and development.</title>
        <authorList>
            <person name="Wang S."/>
            <person name="Zhang J."/>
            <person name="Jiao W."/>
            <person name="Li J."/>
            <person name="Xun X."/>
            <person name="Sun Y."/>
            <person name="Guo X."/>
            <person name="Huan P."/>
            <person name="Dong B."/>
            <person name="Zhang L."/>
            <person name="Hu X."/>
            <person name="Sun X."/>
            <person name="Wang J."/>
            <person name="Zhao C."/>
            <person name="Wang Y."/>
            <person name="Wang D."/>
            <person name="Huang X."/>
            <person name="Wang R."/>
            <person name="Lv J."/>
            <person name="Li Y."/>
            <person name="Zhang Z."/>
            <person name="Liu B."/>
            <person name="Lu W."/>
            <person name="Hui Y."/>
            <person name="Liang J."/>
            <person name="Zhou Z."/>
            <person name="Hou R."/>
            <person name="Li X."/>
            <person name="Liu Y."/>
            <person name="Li H."/>
            <person name="Ning X."/>
            <person name="Lin Y."/>
            <person name="Zhao L."/>
            <person name="Xing Q."/>
            <person name="Dou J."/>
            <person name="Li Y."/>
            <person name="Mao J."/>
            <person name="Guo H."/>
            <person name="Dou H."/>
            <person name="Li T."/>
            <person name="Mu C."/>
            <person name="Jiang W."/>
            <person name="Fu Q."/>
            <person name="Fu X."/>
            <person name="Miao Y."/>
            <person name="Liu J."/>
            <person name="Yu Q."/>
            <person name="Li R."/>
            <person name="Liao H."/>
            <person name="Li X."/>
            <person name="Kong Y."/>
            <person name="Jiang Z."/>
            <person name="Chourrout D."/>
            <person name="Li R."/>
            <person name="Bao Z."/>
        </authorList>
    </citation>
    <scope>NUCLEOTIDE SEQUENCE [LARGE SCALE GENOMIC DNA]</scope>
    <source>
        <strain evidence="3 4">PY_sf001</strain>
    </source>
</reference>
<proteinExistence type="predicted"/>
<feature type="domain" description="DUF4706" evidence="2">
    <location>
        <begin position="7"/>
        <end position="112"/>
    </location>
</feature>
<name>A0A210PME9_MIZYE</name>
<accession>A0A210PME9</accession>
<sequence length="387" mass="43964">MEEKALAYFASVNPLAKKVIHETQLAKNILNEEWDGLDWKKQEEALDAFFVDRSVREKYVTNTKDNHYAVSFPKLFVQSGEKIIVDMDSDIWSWQDVHSAPFSWRSKSQQDLTLSDLDPEKLSKPQPSKGAGKSKTGQENEERPTAPPEFLYHTNPSIWESDKYKNWKSDPNNFILPEIKDTYYSGHGNVRDSCVSDVLQPSLTDDKPTENQEQEISHTAPQPIKKLPKKASSKSPVATRLKLSSSFSKRRQEEEQELVTDEVSKKEFPKAHKDIESNAFDNPAMNIRGQNLMDEETESISSTTSSPSRKPLLREPRAQMMEREEQTDLLDGAKRTLDLNDDQAGLLEVTEFHGSVLSGSDRVVLRESESVDTGKPTKVKIHVNTLE</sequence>
<keyword evidence="4" id="KW-1185">Reference proteome</keyword>
<dbReference type="PANTHER" id="PTHR34394">
    <property type="entry name" value="SIMILAR TO RIKEN CDNA 2310022B05"/>
    <property type="match status" value="1"/>
</dbReference>
<dbReference type="STRING" id="6573.A0A210PME9"/>
<dbReference type="AlphaFoldDB" id="A0A210PME9"/>
<feature type="compositionally biased region" description="Basic and acidic residues" evidence="1">
    <location>
        <begin position="262"/>
        <end position="276"/>
    </location>
</feature>
<feature type="compositionally biased region" description="Basic and acidic residues" evidence="1">
    <location>
        <begin position="312"/>
        <end position="326"/>
    </location>
</feature>
<evidence type="ECO:0000313" key="3">
    <source>
        <dbReference type="EMBL" id="OWF37616.1"/>
    </source>
</evidence>
<dbReference type="InterPro" id="IPR031600">
    <property type="entry name" value="DUF4706"/>
</dbReference>
<organism evidence="3 4">
    <name type="scientific">Mizuhopecten yessoensis</name>
    <name type="common">Japanese scallop</name>
    <name type="synonym">Patinopecten yessoensis</name>
    <dbReference type="NCBI Taxonomy" id="6573"/>
    <lineage>
        <taxon>Eukaryota</taxon>
        <taxon>Metazoa</taxon>
        <taxon>Spiralia</taxon>
        <taxon>Lophotrochozoa</taxon>
        <taxon>Mollusca</taxon>
        <taxon>Bivalvia</taxon>
        <taxon>Autobranchia</taxon>
        <taxon>Pteriomorphia</taxon>
        <taxon>Pectinida</taxon>
        <taxon>Pectinoidea</taxon>
        <taxon>Pectinidae</taxon>
        <taxon>Mizuhopecten</taxon>
    </lineage>
</organism>
<feature type="region of interest" description="Disordered" evidence="1">
    <location>
        <begin position="114"/>
        <end position="154"/>
    </location>
</feature>